<dbReference type="Gene3D" id="3.40.470.10">
    <property type="entry name" value="Uracil-DNA glycosylase-like domain"/>
    <property type="match status" value="1"/>
</dbReference>
<evidence type="ECO:0000256" key="1">
    <source>
        <dbReference type="ARBA" id="ARBA00022485"/>
    </source>
</evidence>
<evidence type="ECO:0000256" key="6">
    <source>
        <dbReference type="ARBA" id="ARBA00023014"/>
    </source>
</evidence>
<dbReference type="InterPro" id="IPR005122">
    <property type="entry name" value="Uracil-DNA_glycosylase-like"/>
</dbReference>
<reference evidence="9 10" key="1">
    <citation type="journal article" date="2019" name="Int. J. Syst. Evol. Microbiol.">
        <title>The Global Catalogue of Microorganisms (GCM) 10K type strain sequencing project: providing services to taxonomists for standard genome sequencing and annotation.</title>
        <authorList>
            <consortium name="The Broad Institute Genomics Platform"/>
            <consortium name="The Broad Institute Genome Sequencing Center for Infectious Disease"/>
            <person name="Wu L."/>
            <person name="Ma J."/>
        </authorList>
    </citation>
    <scope>NUCLEOTIDE SEQUENCE [LARGE SCALE GENOMIC DNA]</scope>
    <source>
        <strain evidence="9 10">CGMCC 1.12859</strain>
    </source>
</reference>
<dbReference type="AlphaFoldDB" id="A0ABD6BT48"/>
<evidence type="ECO:0000259" key="8">
    <source>
        <dbReference type="SMART" id="SM00986"/>
    </source>
</evidence>
<evidence type="ECO:0000256" key="5">
    <source>
        <dbReference type="ARBA" id="ARBA00023004"/>
    </source>
</evidence>
<keyword evidence="5" id="KW-0408">Iron</keyword>
<feature type="domain" description="Uracil-DNA glycosylase-like" evidence="8">
    <location>
        <begin position="33"/>
        <end position="194"/>
    </location>
</feature>
<proteinExistence type="predicted"/>
<keyword evidence="10" id="KW-1185">Reference proteome</keyword>
<organism evidence="9 10">
    <name type="scientific">Halolamina litorea</name>
    <dbReference type="NCBI Taxonomy" id="1515593"/>
    <lineage>
        <taxon>Archaea</taxon>
        <taxon>Methanobacteriati</taxon>
        <taxon>Methanobacteriota</taxon>
        <taxon>Stenosarchaea group</taxon>
        <taxon>Halobacteria</taxon>
        <taxon>Halobacteriales</taxon>
        <taxon>Haloferacaceae</taxon>
    </lineage>
</organism>
<dbReference type="InterPro" id="IPR036895">
    <property type="entry name" value="Uracil-DNA_glycosylase-like_sf"/>
</dbReference>
<evidence type="ECO:0000256" key="2">
    <source>
        <dbReference type="ARBA" id="ARBA00022723"/>
    </source>
</evidence>
<evidence type="ECO:0000256" key="7">
    <source>
        <dbReference type="ARBA" id="ARBA00023204"/>
    </source>
</evidence>
<keyword evidence="6" id="KW-0411">Iron-sulfur</keyword>
<protein>
    <submittedName>
        <fullName evidence="9">Uracil-DNA glycosylase family protein</fullName>
    </submittedName>
</protein>
<evidence type="ECO:0000313" key="9">
    <source>
        <dbReference type="EMBL" id="MFD1567875.1"/>
    </source>
</evidence>
<gene>
    <name evidence="9" type="ORF">ACFSAU_10255</name>
</gene>
<keyword evidence="3" id="KW-0227">DNA damage</keyword>
<evidence type="ECO:0000256" key="3">
    <source>
        <dbReference type="ARBA" id="ARBA00022763"/>
    </source>
</evidence>
<dbReference type="SUPFAM" id="SSF52141">
    <property type="entry name" value="Uracil-DNA glycosylase-like"/>
    <property type="match status" value="1"/>
</dbReference>
<dbReference type="PANTHER" id="PTHR33693:SF1">
    <property type="entry name" value="TYPE-4 URACIL-DNA GLYCOSYLASE"/>
    <property type="match status" value="1"/>
</dbReference>
<dbReference type="Pfam" id="PF03167">
    <property type="entry name" value="UDG"/>
    <property type="match status" value="1"/>
</dbReference>
<evidence type="ECO:0000313" key="10">
    <source>
        <dbReference type="Proteomes" id="UP001597139"/>
    </source>
</evidence>
<comment type="caution">
    <text evidence="9">The sequence shown here is derived from an EMBL/GenBank/DDBJ whole genome shotgun (WGS) entry which is preliminary data.</text>
</comment>
<dbReference type="GO" id="GO:0046872">
    <property type="term" value="F:metal ion binding"/>
    <property type="evidence" value="ECO:0007669"/>
    <property type="project" value="UniProtKB-KW"/>
</dbReference>
<keyword evidence="4" id="KW-0378">Hydrolase</keyword>
<dbReference type="GO" id="GO:0051539">
    <property type="term" value="F:4 iron, 4 sulfur cluster binding"/>
    <property type="evidence" value="ECO:0007669"/>
    <property type="project" value="UniProtKB-KW"/>
</dbReference>
<name>A0ABD6BT48_9EURY</name>
<dbReference type="InterPro" id="IPR051536">
    <property type="entry name" value="UDG_Type-4/5"/>
</dbReference>
<dbReference type="GO" id="GO:0006281">
    <property type="term" value="P:DNA repair"/>
    <property type="evidence" value="ECO:0007669"/>
    <property type="project" value="UniProtKB-KW"/>
</dbReference>
<keyword evidence="7" id="KW-0234">DNA repair</keyword>
<keyword evidence="1" id="KW-0004">4Fe-4S</keyword>
<keyword evidence="2" id="KW-0479">Metal-binding</keyword>
<dbReference type="EMBL" id="JBHUCZ010000009">
    <property type="protein sequence ID" value="MFD1567875.1"/>
    <property type="molecule type" value="Genomic_DNA"/>
</dbReference>
<dbReference type="Proteomes" id="UP001597139">
    <property type="component" value="Unassembled WGS sequence"/>
</dbReference>
<dbReference type="CDD" id="cd10030">
    <property type="entry name" value="UDG-F4_TTUDGA_SPO1dp_like"/>
    <property type="match status" value="1"/>
</dbReference>
<dbReference type="SMART" id="SM00986">
    <property type="entry name" value="UDG"/>
    <property type="match status" value="1"/>
</dbReference>
<dbReference type="GO" id="GO:0097506">
    <property type="term" value="F:deaminated base DNA N-glycosylase activity"/>
    <property type="evidence" value="ECO:0007669"/>
    <property type="project" value="UniProtKB-ARBA"/>
</dbReference>
<dbReference type="RefSeq" id="WP_379822062.1">
    <property type="nucleotide sequence ID" value="NZ_JANHGR010000001.1"/>
</dbReference>
<dbReference type="SMART" id="SM00987">
    <property type="entry name" value="UreE_C"/>
    <property type="match status" value="1"/>
</dbReference>
<evidence type="ECO:0000256" key="4">
    <source>
        <dbReference type="ARBA" id="ARBA00022801"/>
    </source>
</evidence>
<dbReference type="PANTHER" id="PTHR33693">
    <property type="entry name" value="TYPE-5 URACIL-DNA GLYCOSYLASE"/>
    <property type="match status" value="1"/>
</dbReference>
<sequence length="211" mass="23586">MTAHQETLTNPFNMDEDCRNCPALADCRERVVHGYGDAGAEFVFVGEGPSAGAEATGVPFTGDPAGERVQRILGELGFSRSPADSPEPDLQNVYLTYLSRCRHPDRDATDEEVRTCEPFLNAELRMINPEIIVPVGTRALRELAIEYTTRAPESFDAADEHATTVRGRGFELVPMLLPEEQTDEQETAFVEHLTENVFPRDYRQTKGRRSR</sequence>
<accession>A0ABD6BT48</accession>